<evidence type="ECO:0000256" key="2">
    <source>
        <dbReference type="ARBA" id="ARBA00022692"/>
    </source>
</evidence>
<dbReference type="GO" id="GO:0012505">
    <property type="term" value="C:endomembrane system"/>
    <property type="evidence" value="ECO:0007669"/>
    <property type="project" value="UniProtKB-SubCell"/>
</dbReference>
<dbReference type="Proteomes" id="UP000008332">
    <property type="component" value="Chromosome"/>
</dbReference>
<dbReference type="InterPro" id="IPR052527">
    <property type="entry name" value="Metal_cation-efflux_comp"/>
</dbReference>
<dbReference type="PANTHER" id="PTHR43847:SF1">
    <property type="entry name" value="BLL3993 PROTEIN"/>
    <property type="match status" value="1"/>
</dbReference>
<dbReference type="EMBL" id="CP000267">
    <property type="protein sequence ID" value="ABD68493.1"/>
    <property type="molecule type" value="Genomic_DNA"/>
</dbReference>
<name>Q220R0_ALBFT</name>
<dbReference type="InterPro" id="IPR007318">
    <property type="entry name" value="Phopholipid_MeTrfase"/>
</dbReference>
<evidence type="ECO:0000256" key="5">
    <source>
        <dbReference type="SAM" id="Phobius"/>
    </source>
</evidence>
<organism evidence="6 7">
    <name type="scientific">Albidiferax ferrireducens (strain ATCC BAA-621 / DSM 15236 / T118)</name>
    <name type="common">Rhodoferax ferrireducens</name>
    <dbReference type="NCBI Taxonomy" id="338969"/>
    <lineage>
        <taxon>Bacteria</taxon>
        <taxon>Pseudomonadati</taxon>
        <taxon>Pseudomonadota</taxon>
        <taxon>Betaproteobacteria</taxon>
        <taxon>Burkholderiales</taxon>
        <taxon>Comamonadaceae</taxon>
        <taxon>Rhodoferax</taxon>
    </lineage>
</organism>
<dbReference type="PANTHER" id="PTHR43847">
    <property type="entry name" value="BLL3993 PROTEIN"/>
    <property type="match status" value="1"/>
</dbReference>
<dbReference type="eggNOG" id="COG2020">
    <property type="taxonomic scope" value="Bacteria"/>
</dbReference>
<dbReference type="OrthoDB" id="5293276at2"/>
<evidence type="ECO:0000256" key="1">
    <source>
        <dbReference type="ARBA" id="ARBA00004127"/>
    </source>
</evidence>
<evidence type="ECO:0000256" key="4">
    <source>
        <dbReference type="ARBA" id="ARBA00023136"/>
    </source>
</evidence>
<comment type="subcellular location">
    <subcellularLocation>
        <location evidence="1">Endomembrane system</location>
        <topology evidence="1">Multi-pass membrane protein</topology>
    </subcellularLocation>
</comment>
<dbReference type="STRING" id="338969.Rfer_0743"/>
<dbReference type="KEGG" id="rfr:Rfer_0743"/>
<accession>Q220R0</accession>
<evidence type="ECO:0008006" key="8">
    <source>
        <dbReference type="Google" id="ProtNLM"/>
    </source>
</evidence>
<keyword evidence="7" id="KW-1185">Reference proteome</keyword>
<dbReference type="RefSeq" id="WP_011463066.1">
    <property type="nucleotide sequence ID" value="NC_007908.1"/>
</dbReference>
<sequence>MPPFSIQNGQRVGTLLVALQLGLLLVLAALAAPNVMHGAIPAGAFVLAGACVALAAWTLLHNRLGNFNIHPTPKVHGVLVTTGPYRWIRHPMYTSVLLGGAALAWPSGLLIGWVAWSALAMVLFQKSRLEERWMGEKHPGYAAYKLRSKRFLPWLF</sequence>
<protein>
    <recommendedName>
        <fullName evidence="8">Isoprenylcysteine carboxylmethyltransferase family protein</fullName>
    </recommendedName>
</protein>
<dbReference type="HOGENOM" id="CLU_065200_5_0_4"/>
<dbReference type="Gene3D" id="1.20.120.1630">
    <property type="match status" value="1"/>
</dbReference>
<dbReference type="AlphaFoldDB" id="Q220R0"/>
<proteinExistence type="predicted"/>
<keyword evidence="2 5" id="KW-0812">Transmembrane</keyword>
<evidence type="ECO:0000256" key="3">
    <source>
        <dbReference type="ARBA" id="ARBA00022989"/>
    </source>
</evidence>
<reference evidence="7" key="1">
    <citation type="submission" date="2006-02" db="EMBL/GenBank/DDBJ databases">
        <title>Complete sequence of chromosome of Rhodoferax ferrireducens DSM 15236.</title>
        <authorList>
            <person name="Copeland A."/>
            <person name="Lucas S."/>
            <person name="Lapidus A."/>
            <person name="Barry K."/>
            <person name="Detter J.C."/>
            <person name="Glavina del Rio T."/>
            <person name="Hammon N."/>
            <person name="Israni S."/>
            <person name="Pitluck S."/>
            <person name="Brettin T."/>
            <person name="Bruce D."/>
            <person name="Han C."/>
            <person name="Tapia R."/>
            <person name="Gilna P."/>
            <person name="Kiss H."/>
            <person name="Schmutz J."/>
            <person name="Larimer F."/>
            <person name="Land M."/>
            <person name="Kyrpides N."/>
            <person name="Ivanova N."/>
            <person name="Richardson P."/>
        </authorList>
    </citation>
    <scope>NUCLEOTIDE SEQUENCE [LARGE SCALE GENOMIC DNA]</scope>
    <source>
        <strain evidence="7">ATCC BAA-621 / DSM 15236 / T118</strain>
    </source>
</reference>
<dbReference type="Pfam" id="PF04191">
    <property type="entry name" value="PEMT"/>
    <property type="match status" value="1"/>
</dbReference>
<evidence type="ECO:0000313" key="7">
    <source>
        <dbReference type="Proteomes" id="UP000008332"/>
    </source>
</evidence>
<feature type="transmembrane region" description="Helical" evidence="5">
    <location>
        <begin position="41"/>
        <end position="60"/>
    </location>
</feature>
<feature type="transmembrane region" description="Helical" evidence="5">
    <location>
        <begin position="96"/>
        <end position="124"/>
    </location>
</feature>
<keyword evidence="3 5" id="KW-1133">Transmembrane helix</keyword>
<evidence type="ECO:0000313" key="6">
    <source>
        <dbReference type="EMBL" id="ABD68493.1"/>
    </source>
</evidence>
<gene>
    <name evidence="6" type="ordered locus">Rfer_0743</name>
</gene>
<keyword evidence="4 5" id="KW-0472">Membrane</keyword>